<proteinExistence type="predicted"/>
<accession>A0AAE1KZS8</accession>
<protein>
    <submittedName>
        <fullName evidence="2">Uncharacterized protein</fullName>
    </submittedName>
</protein>
<dbReference type="Proteomes" id="UP001286313">
    <property type="component" value="Unassembled WGS sequence"/>
</dbReference>
<organism evidence="2 3">
    <name type="scientific">Petrolisthes cinctipes</name>
    <name type="common">Flat porcelain crab</name>
    <dbReference type="NCBI Taxonomy" id="88211"/>
    <lineage>
        <taxon>Eukaryota</taxon>
        <taxon>Metazoa</taxon>
        <taxon>Ecdysozoa</taxon>
        <taxon>Arthropoda</taxon>
        <taxon>Crustacea</taxon>
        <taxon>Multicrustacea</taxon>
        <taxon>Malacostraca</taxon>
        <taxon>Eumalacostraca</taxon>
        <taxon>Eucarida</taxon>
        <taxon>Decapoda</taxon>
        <taxon>Pleocyemata</taxon>
        <taxon>Anomura</taxon>
        <taxon>Galatheoidea</taxon>
        <taxon>Porcellanidae</taxon>
        <taxon>Petrolisthes</taxon>
    </lineage>
</organism>
<dbReference type="EMBL" id="JAWQEG010001220">
    <property type="protein sequence ID" value="KAK3881397.1"/>
    <property type="molecule type" value="Genomic_DNA"/>
</dbReference>
<dbReference type="AlphaFoldDB" id="A0AAE1KZS8"/>
<evidence type="ECO:0000313" key="1">
    <source>
        <dbReference type="EMBL" id="KAK3881397.1"/>
    </source>
</evidence>
<name>A0AAE1KZS8_PETCI</name>
<dbReference type="EMBL" id="JAWQEG010000352">
    <property type="protein sequence ID" value="KAK3891336.1"/>
    <property type="molecule type" value="Genomic_DNA"/>
</dbReference>
<gene>
    <name evidence="2" type="ORF">Pcinc_004780</name>
    <name evidence="1" type="ORF">Pcinc_014173</name>
</gene>
<evidence type="ECO:0000313" key="2">
    <source>
        <dbReference type="EMBL" id="KAK3891336.1"/>
    </source>
</evidence>
<evidence type="ECO:0000313" key="3">
    <source>
        <dbReference type="Proteomes" id="UP001286313"/>
    </source>
</evidence>
<comment type="caution">
    <text evidence="2">The sequence shown here is derived from an EMBL/GenBank/DDBJ whole genome shotgun (WGS) entry which is preliminary data.</text>
</comment>
<sequence>MKWDVEYISWLPASAYIVLCLRHHRIQVKTKYSILYCEWNTGVWNMLVVSASGSLGSIVVPWLTEETVTLHTALLDRQQVLCSKYCRSQTKIEDMVPNISVPVKLLIILELCTWFLEH</sequence>
<reference evidence="2" key="1">
    <citation type="submission" date="2023-10" db="EMBL/GenBank/DDBJ databases">
        <title>Genome assemblies of two species of porcelain crab, Petrolisthes cinctipes and Petrolisthes manimaculis (Anomura: Porcellanidae).</title>
        <authorList>
            <person name="Angst P."/>
        </authorList>
    </citation>
    <scope>NUCLEOTIDE SEQUENCE</scope>
    <source>
        <strain evidence="2">PB745_01</strain>
        <tissue evidence="2">Gill</tissue>
    </source>
</reference>
<keyword evidence="3" id="KW-1185">Reference proteome</keyword>